<dbReference type="Proteomes" id="UP000824109">
    <property type="component" value="Unassembled WGS sequence"/>
</dbReference>
<keyword evidence="11 19" id="KW-0808">Transferase</keyword>
<dbReference type="SUPFAM" id="SSF51717">
    <property type="entry name" value="Dihydropteroate synthetase-like"/>
    <property type="match status" value="1"/>
</dbReference>
<evidence type="ECO:0000256" key="2">
    <source>
        <dbReference type="ARBA" id="ARBA00001947"/>
    </source>
</evidence>
<dbReference type="PIRSF" id="PIRSF037472">
    <property type="entry name" value="DHPS_mtfrase"/>
    <property type="match status" value="1"/>
</dbReference>
<dbReference type="InterPro" id="IPR003759">
    <property type="entry name" value="Cbl-bd_cap"/>
</dbReference>
<dbReference type="Pfam" id="PF02310">
    <property type="entry name" value="B12-binding"/>
    <property type="match status" value="1"/>
</dbReference>
<dbReference type="NCBIfam" id="NF005719">
    <property type="entry name" value="PRK07535.1"/>
    <property type="match status" value="1"/>
</dbReference>
<feature type="domain" description="Pterin-binding" evidence="21">
    <location>
        <begin position="315"/>
        <end position="559"/>
    </location>
</feature>
<keyword evidence="10" id="KW-0846">Cobalamin</keyword>
<evidence type="ECO:0000256" key="19">
    <source>
        <dbReference type="PROSITE-ProRule" id="PRU00333"/>
    </source>
</evidence>
<dbReference type="GO" id="GO:0050667">
    <property type="term" value="P:homocysteine metabolic process"/>
    <property type="evidence" value="ECO:0007669"/>
    <property type="project" value="TreeGrafter"/>
</dbReference>
<organism evidence="24 25">
    <name type="scientific">Candidatus Ornithomonoglobus merdipullorum</name>
    <dbReference type="NCBI Taxonomy" id="2840895"/>
    <lineage>
        <taxon>Bacteria</taxon>
        <taxon>Bacillati</taxon>
        <taxon>Bacillota</taxon>
        <taxon>Clostridia</taxon>
        <taxon>Candidatus Ornithomonoglobus</taxon>
    </lineage>
</organism>
<evidence type="ECO:0000256" key="8">
    <source>
        <dbReference type="ARBA" id="ARBA00022603"/>
    </source>
</evidence>
<evidence type="ECO:0000256" key="11">
    <source>
        <dbReference type="ARBA" id="ARBA00022679"/>
    </source>
</evidence>
<comment type="cofactor">
    <cofactor evidence="3">
        <name>methylcob(III)alamin</name>
        <dbReference type="ChEBI" id="CHEBI:28115"/>
    </cofactor>
</comment>
<dbReference type="SUPFAM" id="SSF47644">
    <property type="entry name" value="Methionine synthase domain"/>
    <property type="match status" value="1"/>
</dbReference>
<reference evidence="24" key="1">
    <citation type="submission" date="2020-10" db="EMBL/GenBank/DDBJ databases">
        <authorList>
            <person name="Gilroy R."/>
        </authorList>
    </citation>
    <scope>NUCLEOTIDE SEQUENCE</scope>
    <source>
        <strain evidence="24">USAMLcec3-3695</strain>
    </source>
</reference>
<dbReference type="Pfam" id="PF00809">
    <property type="entry name" value="Pterin_bind"/>
    <property type="match status" value="1"/>
</dbReference>
<keyword evidence="9" id="KW-0028">Amino-acid biosynthesis</keyword>
<dbReference type="InterPro" id="IPR011005">
    <property type="entry name" value="Dihydropteroate_synth-like_sf"/>
</dbReference>
<evidence type="ECO:0000256" key="15">
    <source>
        <dbReference type="ARBA" id="ARBA00023167"/>
    </source>
</evidence>
<comment type="catalytic activity">
    <reaction evidence="1">
        <text>(6S)-5-methyl-5,6,7,8-tetrahydrofolate + L-homocysteine = (6S)-5,6,7,8-tetrahydrofolate + L-methionine</text>
        <dbReference type="Rhea" id="RHEA:11172"/>
        <dbReference type="ChEBI" id="CHEBI:18608"/>
        <dbReference type="ChEBI" id="CHEBI:57453"/>
        <dbReference type="ChEBI" id="CHEBI:57844"/>
        <dbReference type="ChEBI" id="CHEBI:58199"/>
        <dbReference type="EC" id="2.1.1.13"/>
    </reaction>
</comment>
<reference evidence="24" key="2">
    <citation type="journal article" date="2021" name="PeerJ">
        <title>Extensive microbial diversity within the chicken gut microbiome revealed by metagenomics and culture.</title>
        <authorList>
            <person name="Gilroy R."/>
            <person name="Ravi A."/>
            <person name="Getino M."/>
            <person name="Pursley I."/>
            <person name="Horton D.L."/>
            <person name="Alikhan N.F."/>
            <person name="Baker D."/>
            <person name="Gharbi K."/>
            <person name="Hall N."/>
            <person name="Watson M."/>
            <person name="Adriaenssens E.M."/>
            <person name="Foster-Nyarko E."/>
            <person name="Jarju S."/>
            <person name="Secka A."/>
            <person name="Antonio M."/>
            <person name="Oren A."/>
            <person name="Chaudhuri R.R."/>
            <person name="La Ragione R."/>
            <person name="Hildebrand F."/>
            <person name="Pallen M.J."/>
        </authorList>
    </citation>
    <scope>NUCLEOTIDE SEQUENCE</scope>
    <source>
        <strain evidence="24">USAMLcec3-3695</strain>
    </source>
</reference>
<feature type="domain" description="Hcy-binding" evidence="20">
    <location>
        <begin position="1"/>
        <end position="287"/>
    </location>
</feature>
<protein>
    <recommendedName>
        <fullName evidence="7">Methionine synthase</fullName>
        <ecNumber evidence="6">2.1.1.13</ecNumber>
    </recommendedName>
    <alternativeName>
        <fullName evidence="18">5-methyltetrahydrofolate--homocysteine methyltransferase</fullName>
    </alternativeName>
</protein>
<evidence type="ECO:0000256" key="17">
    <source>
        <dbReference type="ARBA" id="ARBA00025552"/>
    </source>
</evidence>
<evidence type="ECO:0000256" key="5">
    <source>
        <dbReference type="ARBA" id="ARBA00010398"/>
    </source>
</evidence>
<feature type="binding site" evidence="19">
    <location>
        <position position="273"/>
    </location>
    <ligand>
        <name>Zn(2+)</name>
        <dbReference type="ChEBI" id="CHEBI:29105"/>
    </ligand>
</feature>
<dbReference type="PROSITE" id="PS50970">
    <property type="entry name" value="HCY"/>
    <property type="match status" value="1"/>
</dbReference>
<dbReference type="Pfam" id="PF02607">
    <property type="entry name" value="B12-binding_2"/>
    <property type="match status" value="1"/>
</dbReference>
<name>A0A9D1MC33_9FIRM</name>
<dbReference type="PROSITE" id="PS51332">
    <property type="entry name" value="B12_BINDING"/>
    <property type="match status" value="1"/>
</dbReference>
<evidence type="ECO:0000313" key="24">
    <source>
        <dbReference type="EMBL" id="HIU57435.1"/>
    </source>
</evidence>
<dbReference type="PANTHER" id="PTHR45833">
    <property type="entry name" value="METHIONINE SYNTHASE"/>
    <property type="match status" value="1"/>
</dbReference>
<dbReference type="PROSITE" id="PS50972">
    <property type="entry name" value="PTERIN_BINDING"/>
    <property type="match status" value="1"/>
</dbReference>
<dbReference type="InterPro" id="IPR036594">
    <property type="entry name" value="Meth_synthase_dom"/>
</dbReference>
<dbReference type="EMBL" id="DVNB01000068">
    <property type="protein sequence ID" value="HIU57435.1"/>
    <property type="molecule type" value="Genomic_DNA"/>
</dbReference>
<keyword evidence="12" id="KW-0949">S-adenosyl-L-methionine</keyword>
<feature type="binding site" evidence="19">
    <location>
        <position position="272"/>
    </location>
    <ligand>
        <name>Zn(2+)</name>
        <dbReference type="ChEBI" id="CHEBI:29105"/>
    </ligand>
</feature>
<comment type="cofactor">
    <cofactor evidence="2 19">
        <name>Zn(2+)</name>
        <dbReference type="ChEBI" id="CHEBI:29105"/>
    </cofactor>
</comment>
<comment type="similarity">
    <text evidence="5">Belongs to the vitamin-B12 dependent methionine synthase family.</text>
</comment>
<dbReference type="Gene3D" id="3.20.20.330">
    <property type="entry name" value="Homocysteine-binding-like domain"/>
    <property type="match status" value="1"/>
</dbReference>
<dbReference type="SMART" id="SM01018">
    <property type="entry name" value="B12-binding_2"/>
    <property type="match status" value="1"/>
</dbReference>
<keyword evidence="8 19" id="KW-0489">Methyltransferase</keyword>
<dbReference type="Gene3D" id="1.10.1240.10">
    <property type="entry name" value="Methionine synthase domain"/>
    <property type="match status" value="1"/>
</dbReference>
<dbReference type="GO" id="GO:0005829">
    <property type="term" value="C:cytosol"/>
    <property type="evidence" value="ECO:0007669"/>
    <property type="project" value="TreeGrafter"/>
</dbReference>
<dbReference type="InterPro" id="IPR050554">
    <property type="entry name" value="Met_Synthase/Corrinoid"/>
</dbReference>
<evidence type="ECO:0000256" key="6">
    <source>
        <dbReference type="ARBA" id="ARBA00012032"/>
    </source>
</evidence>
<dbReference type="Pfam" id="PF02574">
    <property type="entry name" value="S-methyl_trans"/>
    <property type="match status" value="1"/>
</dbReference>
<gene>
    <name evidence="24" type="ORF">IAA61_06445</name>
</gene>
<comment type="pathway">
    <text evidence="4">Amino-acid biosynthesis; L-methionine biosynthesis via de novo pathway; L-methionine from L-homocysteine (MetH route): step 1/1.</text>
</comment>
<dbReference type="InterPro" id="IPR036589">
    <property type="entry name" value="HCY_dom_sf"/>
</dbReference>
<evidence type="ECO:0000256" key="1">
    <source>
        <dbReference type="ARBA" id="ARBA00001700"/>
    </source>
</evidence>
<keyword evidence="15" id="KW-0486">Methionine biosynthesis</keyword>
<evidence type="ECO:0000256" key="4">
    <source>
        <dbReference type="ARBA" id="ARBA00005178"/>
    </source>
</evidence>
<dbReference type="EC" id="2.1.1.13" evidence="6"/>
<feature type="domain" description="B12-binding N-terminal" evidence="23">
    <location>
        <begin position="585"/>
        <end position="678"/>
    </location>
</feature>
<dbReference type="InterPro" id="IPR003726">
    <property type="entry name" value="HCY_dom"/>
</dbReference>
<feature type="domain" description="B12-binding" evidence="22">
    <location>
        <begin position="680"/>
        <end position="801"/>
    </location>
</feature>
<dbReference type="InterPro" id="IPR000489">
    <property type="entry name" value="Pterin-binding_dom"/>
</dbReference>
<keyword evidence="14 19" id="KW-0862">Zinc</keyword>
<sequence>MDIREILGRRILFFDGGMGTMLQKYGMKAGELPELLNITDPQLVCRIHDEYLAAGADIITTNTFGANPLKSDEMGASVDMIIAAAVGNARKSVNKAGGKERFVAFDIGPTGKLMEPIGDLSFDRAYEEFARIAKTAETAGADLAIIETMSDTLEAKAAVLAVKENTKLPVFLTMTFDETYKTLTGADVHVMSAMFEGLGVDCLGINCGLGPVQIAEMMEELSKISSIPIMAQPNAGLPQIVDGKTVYDVDPEQFGEECERIAKCGASVIGGCCGTTPDHIKALIERCGSYSPIVEEKNFTAAASYSKAVYLDDRPVIIGERINPTGKKKFKEALREGDVDYIVNEAFKQRDAGAHILDVNVGLPEIDECSMMERAVKAVSAAVNLPLQIDSSDPEVIERALRIYNGKPMVNSVNGKKESLDAILPIVAKYGGVLVGLCLDENGIPETAEERAAIAKRIADEAAKYGIKKRDLVMDALTLTISAQQKESAETAKALHMIKTELGIKTVLGVSNISFGLPRREIVNSTFFALALYNGLDACIINPCADSMMNTYRAYRALACIDTDCADYIAAYAGTKSETTVTRADAAAKPEEEKREKLFDIIVKGLRDQSYEETKALLKTREPMDIINGILIPALDAVGKEFEAGTMFLPQLMMSAETVKNSFDAVKEKIMEGGVPQESKGKIVVATVKGDIHDIGKNIVKVLLENYGYDVYDLGKDVPPEDIVNCMKENDIHLCGLSALMTTTVVSMEETIKAIRAAGLDAKVWVGGAVLTQEYADMIGADKYCKDALSSVNYANEFFGN</sequence>
<dbReference type="PROSITE" id="PS51337">
    <property type="entry name" value="B12_BINDING_NTER"/>
    <property type="match status" value="1"/>
</dbReference>
<evidence type="ECO:0000259" key="23">
    <source>
        <dbReference type="PROSITE" id="PS51337"/>
    </source>
</evidence>
<keyword evidence="13 19" id="KW-0479">Metal-binding</keyword>
<comment type="function">
    <text evidence="17">Catalyzes the transfer of a methyl group from methyl-cobalamin to homocysteine, yielding enzyme-bound cob(I)alamin and methionine. Subsequently, remethylates the cofactor using methyltetrahydrofolate.</text>
</comment>
<accession>A0A9D1MC33</accession>
<evidence type="ECO:0000259" key="20">
    <source>
        <dbReference type="PROSITE" id="PS50970"/>
    </source>
</evidence>
<keyword evidence="16" id="KW-0170">Cobalt</keyword>
<evidence type="ECO:0000256" key="16">
    <source>
        <dbReference type="ARBA" id="ARBA00023285"/>
    </source>
</evidence>
<evidence type="ECO:0000256" key="3">
    <source>
        <dbReference type="ARBA" id="ARBA00001956"/>
    </source>
</evidence>
<dbReference type="PANTHER" id="PTHR45833:SF1">
    <property type="entry name" value="METHIONINE SYNTHASE"/>
    <property type="match status" value="1"/>
</dbReference>
<evidence type="ECO:0000256" key="7">
    <source>
        <dbReference type="ARBA" id="ARBA00013998"/>
    </source>
</evidence>
<feature type="binding site" evidence="19">
    <location>
        <position position="207"/>
    </location>
    <ligand>
        <name>Zn(2+)</name>
        <dbReference type="ChEBI" id="CHEBI:29105"/>
    </ligand>
</feature>
<evidence type="ECO:0000259" key="22">
    <source>
        <dbReference type="PROSITE" id="PS51332"/>
    </source>
</evidence>
<evidence type="ECO:0000256" key="9">
    <source>
        <dbReference type="ARBA" id="ARBA00022605"/>
    </source>
</evidence>
<dbReference type="GO" id="GO:0032259">
    <property type="term" value="P:methylation"/>
    <property type="evidence" value="ECO:0007669"/>
    <property type="project" value="UniProtKB-KW"/>
</dbReference>
<dbReference type="SUPFAM" id="SSF82282">
    <property type="entry name" value="Homocysteine S-methyltransferase"/>
    <property type="match status" value="1"/>
</dbReference>
<evidence type="ECO:0000256" key="12">
    <source>
        <dbReference type="ARBA" id="ARBA00022691"/>
    </source>
</evidence>
<dbReference type="GO" id="GO:0031419">
    <property type="term" value="F:cobalamin binding"/>
    <property type="evidence" value="ECO:0007669"/>
    <property type="project" value="UniProtKB-KW"/>
</dbReference>
<evidence type="ECO:0000256" key="10">
    <source>
        <dbReference type="ARBA" id="ARBA00022628"/>
    </source>
</evidence>
<evidence type="ECO:0000256" key="14">
    <source>
        <dbReference type="ARBA" id="ARBA00022833"/>
    </source>
</evidence>
<dbReference type="InterPro" id="IPR017215">
    <property type="entry name" value="MetH_bac"/>
</dbReference>
<dbReference type="Gene3D" id="3.40.50.280">
    <property type="entry name" value="Cobalamin-binding domain"/>
    <property type="match status" value="1"/>
</dbReference>
<evidence type="ECO:0000256" key="18">
    <source>
        <dbReference type="ARBA" id="ARBA00031040"/>
    </source>
</evidence>
<dbReference type="InterPro" id="IPR006158">
    <property type="entry name" value="Cobalamin-bd"/>
</dbReference>
<proteinExistence type="inferred from homology"/>
<dbReference type="SUPFAM" id="SSF52242">
    <property type="entry name" value="Cobalamin (vitamin B12)-binding domain"/>
    <property type="match status" value="1"/>
</dbReference>
<dbReference type="GO" id="GO:0008705">
    <property type="term" value="F:methionine synthase activity"/>
    <property type="evidence" value="ECO:0007669"/>
    <property type="project" value="UniProtKB-EC"/>
</dbReference>
<evidence type="ECO:0000256" key="13">
    <source>
        <dbReference type="ARBA" id="ARBA00022723"/>
    </source>
</evidence>
<dbReference type="InterPro" id="IPR036724">
    <property type="entry name" value="Cobalamin-bd_sf"/>
</dbReference>
<comment type="caution">
    <text evidence="24">The sequence shown here is derived from an EMBL/GenBank/DDBJ whole genome shotgun (WGS) entry which is preliminary data.</text>
</comment>
<dbReference type="AlphaFoldDB" id="A0A9D1MC33"/>
<dbReference type="Gene3D" id="3.20.20.20">
    <property type="entry name" value="Dihydropteroate synthase-like"/>
    <property type="match status" value="1"/>
</dbReference>
<evidence type="ECO:0000259" key="21">
    <source>
        <dbReference type="PROSITE" id="PS50972"/>
    </source>
</evidence>
<dbReference type="GO" id="GO:0046872">
    <property type="term" value="F:metal ion binding"/>
    <property type="evidence" value="ECO:0007669"/>
    <property type="project" value="UniProtKB-KW"/>
</dbReference>
<evidence type="ECO:0000313" key="25">
    <source>
        <dbReference type="Proteomes" id="UP000824109"/>
    </source>
</evidence>
<dbReference type="GO" id="GO:0046653">
    <property type="term" value="P:tetrahydrofolate metabolic process"/>
    <property type="evidence" value="ECO:0007669"/>
    <property type="project" value="TreeGrafter"/>
</dbReference>